<evidence type="ECO:0000313" key="2">
    <source>
        <dbReference type="Proteomes" id="UP000019733"/>
    </source>
</evidence>
<dbReference type="RefSeq" id="YP_009037550.1">
    <property type="nucleotide sequence ID" value="NC_024124.2"/>
</dbReference>
<dbReference type="OrthoDB" id="22198at10239"/>
<gene>
    <name evidence="1" type="ORF">JS09_0227</name>
</gene>
<keyword evidence="2" id="KW-1185">Reference proteome</keyword>
<protein>
    <submittedName>
        <fullName evidence="1">Uncharacterized protein</fullName>
    </submittedName>
</protein>
<evidence type="ECO:0000313" key="1">
    <source>
        <dbReference type="EMBL" id="AIA80187.1"/>
    </source>
</evidence>
<dbReference type="EMBL" id="KF582788">
    <property type="protein sequence ID" value="AIA80187.1"/>
    <property type="molecule type" value="Genomic_DNA"/>
</dbReference>
<name>A0A060BHF8_9CAUD</name>
<proteinExistence type="predicted"/>
<sequence>MKRLYEVIEAIEQHKEYLFVAWPLVNGQFGIDVLDYEHEERLDGGIFDNVDQAIEWLNENYVR</sequence>
<dbReference type="Proteomes" id="UP000019733">
    <property type="component" value="Segment"/>
</dbReference>
<dbReference type="KEGG" id="vg:19524945"/>
<reference evidence="1" key="1">
    <citation type="submission" date="2015-07" db="EMBL/GenBank/DDBJ databases">
        <title>Isolation and characterization of a novel lytic T4-like coliphage vB_EcoM_JS09 infecting APEC.</title>
        <authorList>
            <person name="Zhou Y."/>
            <person name="Bao H.D."/>
            <person name="Zhang H."/>
            <person name="Wang R."/>
        </authorList>
    </citation>
    <scope>NUCLEOTIDE SEQUENCE</scope>
</reference>
<dbReference type="GeneID" id="19524945"/>
<accession>A0A060BHF8</accession>
<organism evidence="1 2">
    <name type="scientific">Escherichia phage vB_EcoM_JS09</name>
    <dbReference type="NCBI Taxonomy" id="1430444"/>
    <lineage>
        <taxon>Viruses</taxon>
        <taxon>Duplodnaviria</taxon>
        <taxon>Heunggongvirae</taxon>
        <taxon>Uroviricota</taxon>
        <taxon>Caudoviricetes</taxon>
        <taxon>Pantevenvirales</taxon>
        <taxon>Straboviridae</taxon>
        <taxon>Tevenvirinae</taxon>
        <taxon>Mosigvirus</taxon>
        <taxon>Mosigvirus JS09</taxon>
    </lineage>
</organism>